<dbReference type="PATRIC" id="fig|1158614.3.peg.465"/>
<dbReference type="Proteomes" id="UP000014160">
    <property type="component" value="Unassembled WGS sequence"/>
</dbReference>
<evidence type="ECO:0000313" key="4">
    <source>
        <dbReference type="Proteomes" id="UP000014160"/>
    </source>
</evidence>
<sequence length="69" mass="7894">MKNAKAKAIDDAVRSTQLMEAREEERAKNKQKIREIVLNLLKTDLSLIQISEATGMPVEDIKKLKEDQK</sequence>
<name>R2VL61_9ENTE</name>
<evidence type="ECO:0000313" key="1">
    <source>
        <dbReference type="EMBL" id="EOI58381.1"/>
    </source>
</evidence>
<dbReference type="Proteomes" id="UP000013750">
    <property type="component" value="Unassembled WGS sequence"/>
</dbReference>
<dbReference type="RefSeq" id="WP_010778903.1">
    <property type="nucleotide sequence ID" value="NZ_ASWH01000002.1"/>
</dbReference>
<evidence type="ECO:0000313" key="3">
    <source>
        <dbReference type="Proteomes" id="UP000013750"/>
    </source>
</evidence>
<organism evidence="1 3">
    <name type="scientific">Enterococcus gilvus ATCC BAA-350</name>
    <dbReference type="NCBI Taxonomy" id="1158614"/>
    <lineage>
        <taxon>Bacteria</taxon>
        <taxon>Bacillati</taxon>
        <taxon>Bacillota</taxon>
        <taxon>Bacilli</taxon>
        <taxon>Lactobacillales</taxon>
        <taxon>Enterococcaceae</taxon>
        <taxon>Enterococcus</taxon>
    </lineage>
</organism>
<keyword evidence="4" id="KW-1185">Reference proteome</keyword>
<dbReference type="AlphaFoldDB" id="R2VL61"/>
<accession>R2VL61</accession>
<dbReference type="HOGENOM" id="CLU_2665433_0_0_9"/>
<dbReference type="OrthoDB" id="1097360at2"/>
<dbReference type="EMBL" id="ASWH01000002">
    <property type="protein sequence ID" value="EOW79767.1"/>
    <property type="molecule type" value="Genomic_DNA"/>
</dbReference>
<reference evidence="2 4" key="2">
    <citation type="submission" date="2013-03" db="EMBL/GenBank/DDBJ databases">
        <title>The Genome Sequence of Enterococcus gilvus ATCC BAA-350 (PacBio/Illumina hybrid assembly).</title>
        <authorList>
            <consortium name="The Broad Institute Genomics Platform"/>
            <consortium name="The Broad Institute Genome Sequencing Center for Infectious Disease"/>
            <person name="Earl A."/>
            <person name="Russ C."/>
            <person name="Gilmore M."/>
            <person name="Surin D."/>
            <person name="Walker B."/>
            <person name="Young S."/>
            <person name="Zeng Q."/>
            <person name="Gargeya S."/>
            <person name="Fitzgerald M."/>
            <person name="Haas B."/>
            <person name="Abouelleil A."/>
            <person name="Allen A.W."/>
            <person name="Alvarado L."/>
            <person name="Arachchi H.M."/>
            <person name="Berlin A.M."/>
            <person name="Chapman S.B."/>
            <person name="Gainer-Dewar J."/>
            <person name="Goldberg J."/>
            <person name="Griggs A."/>
            <person name="Gujja S."/>
            <person name="Hansen M."/>
            <person name="Howarth C."/>
            <person name="Imamovic A."/>
            <person name="Ireland A."/>
            <person name="Larimer J."/>
            <person name="McCowan C."/>
            <person name="Murphy C."/>
            <person name="Pearson M."/>
            <person name="Poon T.W."/>
            <person name="Priest M."/>
            <person name="Roberts A."/>
            <person name="Saif S."/>
            <person name="Shea T."/>
            <person name="Sisk P."/>
            <person name="Sykes S."/>
            <person name="Wortman J."/>
            <person name="Nusbaum C."/>
            <person name="Birren B."/>
        </authorList>
    </citation>
    <scope>NUCLEOTIDE SEQUENCE [LARGE SCALE GENOMIC DNA]</scope>
    <source>
        <strain evidence="2 4">ATCC BAA-350</strain>
    </source>
</reference>
<dbReference type="EMBL" id="AJDQ01000003">
    <property type="protein sequence ID" value="EOI58381.1"/>
    <property type="molecule type" value="Genomic_DNA"/>
</dbReference>
<gene>
    <name evidence="2" type="ORF">I592_03907</name>
    <name evidence="1" type="ORF">UKC_00454</name>
</gene>
<comment type="caution">
    <text evidence="1">The sequence shown here is derived from an EMBL/GenBank/DDBJ whole genome shotgun (WGS) entry which is preliminary data.</text>
</comment>
<proteinExistence type="predicted"/>
<evidence type="ECO:0000313" key="2">
    <source>
        <dbReference type="EMBL" id="EOW79767.1"/>
    </source>
</evidence>
<protein>
    <submittedName>
        <fullName evidence="1">Uncharacterized protein</fullName>
    </submittedName>
</protein>
<reference evidence="1 3" key="1">
    <citation type="submission" date="2013-02" db="EMBL/GenBank/DDBJ databases">
        <title>The Genome Sequence of Enterococcus gilvus ATCC BAA-350.</title>
        <authorList>
            <consortium name="The Broad Institute Genome Sequencing Platform"/>
            <consortium name="The Broad Institute Genome Sequencing Center for Infectious Disease"/>
            <person name="Earl A.M."/>
            <person name="Gilmore M.S."/>
            <person name="Lebreton F."/>
            <person name="Walker B."/>
            <person name="Young S.K."/>
            <person name="Zeng Q."/>
            <person name="Gargeya S."/>
            <person name="Fitzgerald M."/>
            <person name="Haas B."/>
            <person name="Abouelleil A."/>
            <person name="Alvarado L."/>
            <person name="Arachchi H.M."/>
            <person name="Berlin A.M."/>
            <person name="Chapman S.B."/>
            <person name="Dewar J."/>
            <person name="Goldberg J."/>
            <person name="Griggs A."/>
            <person name="Gujja S."/>
            <person name="Hansen M."/>
            <person name="Howarth C."/>
            <person name="Imamovic A."/>
            <person name="Larimer J."/>
            <person name="McCowan C."/>
            <person name="Murphy C."/>
            <person name="Neiman D."/>
            <person name="Pearson M."/>
            <person name="Priest M."/>
            <person name="Roberts A."/>
            <person name="Saif S."/>
            <person name="Shea T."/>
            <person name="Sisk P."/>
            <person name="Sykes S."/>
            <person name="Wortman J."/>
            <person name="Nusbaum C."/>
            <person name="Birren B."/>
        </authorList>
    </citation>
    <scope>NUCLEOTIDE SEQUENCE [LARGE SCALE GENOMIC DNA]</scope>
    <source>
        <strain evidence="1 3">ATCC BAA-350</strain>
    </source>
</reference>